<dbReference type="InterPro" id="IPR025377">
    <property type="entry name" value="DUF4367"/>
</dbReference>
<proteinExistence type="predicted"/>
<reference evidence="3 4" key="1">
    <citation type="journal article" date="2016" name="Int. J. Syst. Evol. Microbiol.">
        <title>Desulfotomaculum ferrireducens sp. nov., a moderately thermophilic sulfate-reducing and dissimilatory Fe(III)-reducing bacterium isolated from compost.</title>
        <authorList>
            <person name="Yang G."/>
            <person name="Guo J."/>
            <person name="Zhuang L."/>
            <person name="Yuan Y."/>
            <person name="Zhou S."/>
        </authorList>
    </citation>
    <scope>NUCLEOTIDE SEQUENCE [LARGE SCALE GENOMIC DNA]</scope>
    <source>
        <strain evidence="3 4">GSS09</strain>
    </source>
</reference>
<dbReference type="AlphaFoldDB" id="A0A1S6IZD4"/>
<keyword evidence="1" id="KW-0812">Transmembrane</keyword>
<feature type="transmembrane region" description="Helical" evidence="1">
    <location>
        <begin position="48"/>
        <end position="68"/>
    </location>
</feature>
<name>A0A1S6IZD4_9FIRM</name>
<protein>
    <recommendedName>
        <fullName evidence="2">DUF4367 domain-containing protein</fullName>
    </recommendedName>
</protein>
<accession>A0A1S6IZD4</accession>
<feature type="domain" description="DUF4367" evidence="2">
    <location>
        <begin position="139"/>
        <end position="235"/>
    </location>
</feature>
<keyword evidence="4" id="KW-1185">Reference proteome</keyword>
<evidence type="ECO:0000313" key="3">
    <source>
        <dbReference type="EMBL" id="AQS60134.1"/>
    </source>
</evidence>
<organism evidence="3 4">
    <name type="scientific">Desulforamulus ferrireducens</name>
    <dbReference type="NCBI Taxonomy" id="1833852"/>
    <lineage>
        <taxon>Bacteria</taxon>
        <taxon>Bacillati</taxon>
        <taxon>Bacillota</taxon>
        <taxon>Clostridia</taxon>
        <taxon>Eubacteriales</taxon>
        <taxon>Peptococcaceae</taxon>
        <taxon>Desulforamulus</taxon>
    </lineage>
</organism>
<keyword evidence="1" id="KW-0472">Membrane</keyword>
<dbReference type="EMBL" id="CP019698">
    <property type="protein sequence ID" value="AQS60134.1"/>
    <property type="molecule type" value="Genomic_DNA"/>
</dbReference>
<dbReference type="RefSeq" id="WP_077715171.1">
    <property type="nucleotide sequence ID" value="NZ_CP019698.1"/>
</dbReference>
<keyword evidence="1" id="KW-1133">Transmembrane helix</keyword>
<evidence type="ECO:0000313" key="4">
    <source>
        <dbReference type="Proteomes" id="UP000189464"/>
    </source>
</evidence>
<evidence type="ECO:0000256" key="1">
    <source>
        <dbReference type="SAM" id="Phobius"/>
    </source>
</evidence>
<sequence>MSEKQYSTIDELIKRNLKQKAEQEQEINIEEAWERFAKRYPVRSKQKSYKILGIASFLFLIVTISFSINPTEGSAVNLRFFESIKSFISGKVQTAHISFGNKEKNAADYISPEVYSVLKDITYEILLPLDMMDIYNLDKAEINRIGDSKQIDLIFRDMNNNLITMTQINIIGDINLGNSFDTEDANMKKVKVKGQEANLIVYKNGFAKLSWIDRNIFITIAGEISEDNILILANSTKRVNL</sequence>
<dbReference type="Pfam" id="PF14285">
    <property type="entry name" value="DUF4367"/>
    <property type="match status" value="1"/>
</dbReference>
<dbReference type="STRING" id="1833852.B0537_14245"/>
<gene>
    <name evidence="3" type="ORF">B0537_14245</name>
</gene>
<dbReference type="Proteomes" id="UP000189464">
    <property type="component" value="Chromosome"/>
</dbReference>
<dbReference type="OrthoDB" id="1786203at2"/>
<evidence type="ECO:0000259" key="2">
    <source>
        <dbReference type="Pfam" id="PF14285"/>
    </source>
</evidence>
<dbReference type="KEGG" id="dfg:B0537_14245"/>